<evidence type="ECO:0000313" key="2">
    <source>
        <dbReference type="Proteomes" id="UP001057402"/>
    </source>
</evidence>
<reference evidence="2" key="1">
    <citation type="journal article" date="2023" name="Front. Plant Sci.">
        <title>Chromosomal-level genome assembly of Melastoma candidum provides insights into trichome evolution.</title>
        <authorList>
            <person name="Zhong Y."/>
            <person name="Wu W."/>
            <person name="Sun C."/>
            <person name="Zou P."/>
            <person name="Liu Y."/>
            <person name="Dai S."/>
            <person name="Zhou R."/>
        </authorList>
    </citation>
    <scope>NUCLEOTIDE SEQUENCE [LARGE SCALE GENOMIC DNA]</scope>
</reference>
<gene>
    <name evidence="1" type="ORF">MLD38_007306</name>
</gene>
<dbReference type="EMBL" id="CM042882">
    <property type="protein sequence ID" value="KAI4381210.1"/>
    <property type="molecule type" value="Genomic_DNA"/>
</dbReference>
<keyword evidence="2" id="KW-1185">Reference proteome</keyword>
<protein>
    <submittedName>
        <fullName evidence="1">Uncharacterized protein</fullName>
    </submittedName>
</protein>
<evidence type="ECO:0000313" key="1">
    <source>
        <dbReference type="EMBL" id="KAI4381210.1"/>
    </source>
</evidence>
<name>A0ACB9RQ71_9MYRT</name>
<proteinExistence type="predicted"/>
<dbReference type="Proteomes" id="UP001057402">
    <property type="component" value="Chromosome 3"/>
</dbReference>
<accession>A0ACB9RQ71</accession>
<organism evidence="1 2">
    <name type="scientific">Melastoma candidum</name>
    <dbReference type="NCBI Taxonomy" id="119954"/>
    <lineage>
        <taxon>Eukaryota</taxon>
        <taxon>Viridiplantae</taxon>
        <taxon>Streptophyta</taxon>
        <taxon>Embryophyta</taxon>
        <taxon>Tracheophyta</taxon>
        <taxon>Spermatophyta</taxon>
        <taxon>Magnoliopsida</taxon>
        <taxon>eudicotyledons</taxon>
        <taxon>Gunneridae</taxon>
        <taxon>Pentapetalae</taxon>
        <taxon>rosids</taxon>
        <taxon>malvids</taxon>
        <taxon>Myrtales</taxon>
        <taxon>Melastomataceae</taxon>
        <taxon>Melastomatoideae</taxon>
        <taxon>Melastomateae</taxon>
        <taxon>Melastoma</taxon>
    </lineage>
</organism>
<sequence length="180" mass="20416">MKFRRGIALRTYVGNSEGHASIISPPASVLVPVAWELNSWFVANSDMIFFVSRLRGPGYANIYNMLMIYLQILMSATLDAERFANYFGGCPIIRVPGFTYPRFYLEDTLFVLQSKIDSQRDSASATAPSEDLEQTEDDKAALDDAINSAWIYDDFDPLLDLVTSKETSKVYNYQHSQRQE</sequence>
<comment type="caution">
    <text evidence="1">The sequence shown here is derived from an EMBL/GenBank/DDBJ whole genome shotgun (WGS) entry which is preliminary data.</text>
</comment>